<dbReference type="EMBL" id="MHCJ01000003">
    <property type="protein sequence ID" value="OGY18595.1"/>
    <property type="molecule type" value="Genomic_DNA"/>
</dbReference>
<organism evidence="1 2">
    <name type="scientific">Candidatus Chisholmbacteria bacterium RIFCSPHIGHO2_01_FULL_52_32</name>
    <dbReference type="NCBI Taxonomy" id="1797591"/>
    <lineage>
        <taxon>Bacteria</taxon>
        <taxon>Candidatus Chisholmiibacteriota</taxon>
    </lineage>
</organism>
<sequence>MRGPLPVESYARFFRDAERYMKGFTYGIYEPLAEYSGTPLLDKNIPALILPNLYTRDHPRELYWCRDQSELLREVLQFEHPNVFTYFVGGTVSPFFSQVTPGSDGTHLWILSSGTQLQEGYNQSIKDLVDKHAVIIDPVFQLIHPVALQERYTPIVIASQMSTQHADSDERIYEHRYVPLMLTSQGLVTISLQDHRQGFTLHVNLMKDGTPLTADIERVMTFTRDGKRVISADYHALDLPRDFADVLIRLVKHTKIKHKPLNIIG</sequence>
<protein>
    <submittedName>
        <fullName evidence="1">Uncharacterized protein</fullName>
    </submittedName>
</protein>
<name>A0A1G1VT65_9BACT</name>
<accession>A0A1G1VT65</accession>
<evidence type="ECO:0000313" key="1">
    <source>
        <dbReference type="EMBL" id="OGY18595.1"/>
    </source>
</evidence>
<dbReference type="AlphaFoldDB" id="A0A1G1VT65"/>
<proteinExistence type="predicted"/>
<comment type="caution">
    <text evidence="1">The sequence shown here is derived from an EMBL/GenBank/DDBJ whole genome shotgun (WGS) entry which is preliminary data.</text>
</comment>
<dbReference type="Proteomes" id="UP000179233">
    <property type="component" value="Unassembled WGS sequence"/>
</dbReference>
<gene>
    <name evidence="1" type="ORF">A2786_03800</name>
</gene>
<reference evidence="1 2" key="1">
    <citation type="journal article" date="2016" name="Nat. Commun.">
        <title>Thousands of microbial genomes shed light on interconnected biogeochemical processes in an aquifer system.</title>
        <authorList>
            <person name="Anantharaman K."/>
            <person name="Brown C.T."/>
            <person name="Hug L.A."/>
            <person name="Sharon I."/>
            <person name="Castelle C.J."/>
            <person name="Probst A.J."/>
            <person name="Thomas B.C."/>
            <person name="Singh A."/>
            <person name="Wilkins M.J."/>
            <person name="Karaoz U."/>
            <person name="Brodie E.L."/>
            <person name="Williams K.H."/>
            <person name="Hubbard S.S."/>
            <person name="Banfield J.F."/>
        </authorList>
    </citation>
    <scope>NUCLEOTIDE SEQUENCE [LARGE SCALE GENOMIC DNA]</scope>
</reference>
<evidence type="ECO:0000313" key="2">
    <source>
        <dbReference type="Proteomes" id="UP000179233"/>
    </source>
</evidence>